<dbReference type="AlphaFoldDB" id="B5VHT2"/>
<reference evidence="1 2" key="1">
    <citation type="journal article" date="2008" name="FEMS Yeast Res.">
        <title>Comparative genome analysis of a Saccharomyces cerevisiae wine strain.</title>
        <authorList>
            <person name="Borneman A.R."/>
            <person name="Forgan A.H."/>
            <person name="Pretorius I.S."/>
            <person name="Chambers P.J."/>
        </authorList>
    </citation>
    <scope>NUCLEOTIDE SEQUENCE [LARGE SCALE GENOMIC DNA]</scope>
    <source>
        <strain evidence="1 2">AWRI1631</strain>
    </source>
</reference>
<dbReference type="EMBL" id="ABSV01000729">
    <property type="protein sequence ID" value="EDZ72514.1"/>
    <property type="molecule type" value="Genomic_DNA"/>
</dbReference>
<protein>
    <submittedName>
        <fullName evidence="1">Uncharacterized protein</fullName>
    </submittedName>
</protein>
<sequence length="188" mass="21629">MGLRLRLVLLKGRNQRLEINRVVALFVDGGHFPLESRICEAIVDQEICWRDDERLPGIPVMWQGCLQKDVQHAIRSAAIQIQIVCPCPAPSPIFELKQLIIQKRTNLLSHPQGTFVRTVRQRMPVIGVVIVLPGLGPQYSRSRLNYCFSRQQPRARMALEEIDFLVFHYRLLARVVPCYSDAPPRFMC</sequence>
<accession>B5VHT2</accession>
<evidence type="ECO:0000313" key="2">
    <source>
        <dbReference type="Proteomes" id="UP000008988"/>
    </source>
</evidence>
<evidence type="ECO:0000313" key="1">
    <source>
        <dbReference type="EMBL" id="EDZ72514.1"/>
    </source>
</evidence>
<organism evidence="1 2">
    <name type="scientific">Saccharomyces cerevisiae (strain AWRI1631)</name>
    <name type="common">Baker's yeast</name>
    <dbReference type="NCBI Taxonomy" id="545124"/>
    <lineage>
        <taxon>Eukaryota</taxon>
        <taxon>Fungi</taxon>
        <taxon>Dikarya</taxon>
        <taxon>Ascomycota</taxon>
        <taxon>Saccharomycotina</taxon>
        <taxon>Saccharomycetes</taxon>
        <taxon>Saccharomycetales</taxon>
        <taxon>Saccharomycetaceae</taxon>
        <taxon>Saccharomyces</taxon>
    </lineage>
</organism>
<dbReference type="Proteomes" id="UP000008988">
    <property type="component" value="Unassembled WGS sequence"/>
</dbReference>
<name>B5VHT2_YEAS6</name>
<proteinExistence type="predicted"/>
<gene>
    <name evidence="1" type="ORF">AWRI1631_52230</name>
</gene>
<comment type="caution">
    <text evidence="1">The sequence shown here is derived from an EMBL/GenBank/DDBJ whole genome shotgun (WGS) entry which is preliminary data.</text>
</comment>